<evidence type="ECO:0000313" key="14">
    <source>
        <dbReference type="EMBL" id="QHZ87443.1"/>
    </source>
</evidence>
<evidence type="ECO:0000256" key="12">
    <source>
        <dbReference type="RuleBase" id="RU003661"/>
    </source>
</evidence>
<dbReference type="Pfam" id="PF00895">
    <property type="entry name" value="ATP-synt_8"/>
    <property type="match status" value="1"/>
</dbReference>
<accession>A0A6C0R2Z7</accession>
<gene>
    <name evidence="14" type="primary">atp8</name>
</gene>
<feature type="transmembrane region" description="Helical" evidence="13">
    <location>
        <begin position="6"/>
        <end position="30"/>
    </location>
</feature>
<evidence type="ECO:0000256" key="10">
    <source>
        <dbReference type="ARBA" id="ARBA00023128"/>
    </source>
</evidence>
<evidence type="ECO:0000256" key="13">
    <source>
        <dbReference type="SAM" id="Phobius"/>
    </source>
</evidence>
<evidence type="ECO:0000256" key="9">
    <source>
        <dbReference type="ARBA" id="ARBA00023065"/>
    </source>
</evidence>
<evidence type="ECO:0000256" key="8">
    <source>
        <dbReference type="ARBA" id="ARBA00022989"/>
    </source>
</evidence>
<keyword evidence="9 12" id="KW-0406">Ion transport</keyword>
<dbReference type="GO" id="GO:0045259">
    <property type="term" value="C:proton-transporting ATP synthase complex"/>
    <property type="evidence" value="ECO:0007669"/>
    <property type="project" value="UniProtKB-KW"/>
</dbReference>
<protein>
    <recommendedName>
        <fullName evidence="12">ATP synthase complex subunit 8</fullName>
    </recommendedName>
</protein>
<keyword evidence="11 13" id="KW-0472">Membrane</keyword>
<keyword evidence="8 13" id="KW-1133">Transmembrane helix</keyword>
<proteinExistence type="inferred from homology"/>
<evidence type="ECO:0000256" key="4">
    <source>
        <dbReference type="ARBA" id="ARBA00022448"/>
    </source>
</evidence>
<dbReference type="GO" id="GO:0015078">
    <property type="term" value="F:proton transmembrane transporter activity"/>
    <property type="evidence" value="ECO:0007669"/>
    <property type="project" value="InterPro"/>
</dbReference>
<evidence type="ECO:0000256" key="1">
    <source>
        <dbReference type="ARBA" id="ARBA00004304"/>
    </source>
</evidence>
<keyword evidence="4 12" id="KW-0813">Transport</keyword>
<keyword evidence="7 12" id="KW-0375">Hydrogen ion transport</keyword>
<dbReference type="InterPro" id="IPR001421">
    <property type="entry name" value="ATP8_metazoa"/>
</dbReference>
<evidence type="ECO:0000256" key="7">
    <source>
        <dbReference type="ARBA" id="ARBA00022781"/>
    </source>
</evidence>
<comment type="subunit">
    <text evidence="3">F-type ATPases have 2 components, CF(1) - the catalytic core - and CF(0) - the membrane proton channel.</text>
</comment>
<dbReference type="GO" id="GO:0031966">
    <property type="term" value="C:mitochondrial membrane"/>
    <property type="evidence" value="ECO:0007669"/>
    <property type="project" value="UniProtKB-SubCell"/>
</dbReference>
<evidence type="ECO:0000256" key="11">
    <source>
        <dbReference type="ARBA" id="ARBA00023136"/>
    </source>
</evidence>
<dbReference type="EMBL" id="MK951663">
    <property type="protein sequence ID" value="QHZ87443.1"/>
    <property type="molecule type" value="Genomic_DNA"/>
</dbReference>
<dbReference type="AlphaFoldDB" id="A0A6C0R2Z7"/>
<evidence type="ECO:0000256" key="5">
    <source>
        <dbReference type="ARBA" id="ARBA00022547"/>
    </source>
</evidence>
<sequence>MPQMAPISWVILFLFFSITLILFNILNFYLSTPDLNNTKKIGSTHMIKNIHWKW</sequence>
<geneLocation type="mitochondrion" evidence="14"/>
<evidence type="ECO:0000256" key="2">
    <source>
        <dbReference type="ARBA" id="ARBA00008892"/>
    </source>
</evidence>
<evidence type="ECO:0000256" key="3">
    <source>
        <dbReference type="ARBA" id="ARBA00011291"/>
    </source>
</evidence>
<comment type="similarity">
    <text evidence="2 12">Belongs to the ATPase protein 8 family.</text>
</comment>
<organism evidence="14">
    <name type="scientific">Anotogaster sieboldii</name>
    <dbReference type="NCBI Taxonomy" id="126220"/>
    <lineage>
        <taxon>Eukaryota</taxon>
        <taxon>Metazoa</taxon>
        <taxon>Ecdysozoa</taxon>
        <taxon>Arthropoda</taxon>
        <taxon>Hexapoda</taxon>
        <taxon>Insecta</taxon>
        <taxon>Pterygota</taxon>
        <taxon>Palaeoptera</taxon>
        <taxon>Odonata</taxon>
        <taxon>Epiprocta</taxon>
        <taxon>Anisoptera</taxon>
        <taxon>Cordulegastroidea</taxon>
        <taxon>Cordulegastridae</taxon>
        <taxon>Anotogaster</taxon>
    </lineage>
</organism>
<reference evidence="14" key="1">
    <citation type="journal article" date="2019" name="Sci. Rep.">
        <title>The mitochondrial genomes of palaeopteran insects and insights into the early insect relationships.</title>
        <authorList>
            <person name="Song N."/>
            <person name="Li X."/>
            <person name="Yin X."/>
            <person name="Li X."/>
            <person name="Yin J."/>
            <person name="Pan P."/>
        </authorList>
    </citation>
    <scope>NUCLEOTIDE SEQUENCE</scope>
</reference>
<keyword evidence="6 12" id="KW-0812">Transmembrane</keyword>
<keyword evidence="5 12" id="KW-0138">CF(0)</keyword>
<comment type="subcellular location">
    <subcellularLocation>
        <location evidence="1 12">Mitochondrion membrane</location>
        <topology evidence="1 12">Single-pass membrane protein</topology>
    </subcellularLocation>
</comment>
<evidence type="ECO:0000256" key="6">
    <source>
        <dbReference type="ARBA" id="ARBA00022692"/>
    </source>
</evidence>
<dbReference type="GO" id="GO:0015986">
    <property type="term" value="P:proton motive force-driven ATP synthesis"/>
    <property type="evidence" value="ECO:0007669"/>
    <property type="project" value="InterPro"/>
</dbReference>
<keyword evidence="10 12" id="KW-0496">Mitochondrion</keyword>
<name>A0A6C0R2Z7_9ODON</name>